<dbReference type="NCBIfam" id="NF041742">
    <property type="entry name" value="WGxxGxxG_fam"/>
    <property type="match status" value="1"/>
</dbReference>
<dbReference type="EMBL" id="QMEY01000026">
    <property type="protein sequence ID" value="RBQ15038.1"/>
    <property type="molecule type" value="Genomic_DNA"/>
</dbReference>
<dbReference type="AlphaFoldDB" id="A0A366LM92"/>
<feature type="transmembrane region" description="Helical" evidence="1">
    <location>
        <begin position="47"/>
        <end position="68"/>
    </location>
</feature>
<proteinExistence type="predicted"/>
<keyword evidence="1" id="KW-0472">Membrane</keyword>
<dbReference type="RefSeq" id="WP_113985523.1">
    <property type="nucleotide sequence ID" value="NZ_QMEY01000026.1"/>
</dbReference>
<reference evidence="3 4" key="1">
    <citation type="submission" date="2018-06" db="EMBL/GenBank/DDBJ databases">
        <title>Sphaerisporangium craniellae sp. nov., isolated from a marine sponge in the South China Sea.</title>
        <authorList>
            <person name="Li L."/>
        </authorList>
    </citation>
    <scope>NUCLEOTIDE SEQUENCE [LARGE SCALE GENOMIC DNA]</scope>
    <source>
        <strain evidence="3 4">LHW63015</strain>
    </source>
</reference>
<organism evidence="3 4">
    <name type="scientific">Spongiactinospora rosea</name>
    <dbReference type="NCBI Taxonomy" id="2248750"/>
    <lineage>
        <taxon>Bacteria</taxon>
        <taxon>Bacillati</taxon>
        <taxon>Actinomycetota</taxon>
        <taxon>Actinomycetes</taxon>
        <taxon>Streptosporangiales</taxon>
        <taxon>Streptosporangiaceae</taxon>
        <taxon>Spongiactinospora</taxon>
    </lineage>
</organism>
<evidence type="ECO:0000313" key="3">
    <source>
        <dbReference type="EMBL" id="RBQ15038.1"/>
    </source>
</evidence>
<evidence type="ECO:0000313" key="4">
    <source>
        <dbReference type="Proteomes" id="UP000253303"/>
    </source>
</evidence>
<evidence type="ECO:0000256" key="2">
    <source>
        <dbReference type="SAM" id="SignalP"/>
    </source>
</evidence>
<keyword evidence="2" id="KW-0732">Signal</keyword>
<evidence type="ECO:0008006" key="5">
    <source>
        <dbReference type="Google" id="ProtNLM"/>
    </source>
</evidence>
<name>A0A366LM92_9ACTN</name>
<evidence type="ECO:0000256" key="1">
    <source>
        <dbReference type="SAM" id="Phobius"/>
    </source>
</evidence>
<keyword evidence="1" id="KW-0812">Transmembrane</keyword>
<feature type="signal peptide" evidence="2">
    <location>
        <begin position="1"/>
        <end position="23"/>
    </location>
</feature>
<keyword evidence="4" id="KW-1185">Reference proteome</keyword>
<sequence length="89" mass="9089">MRRTIAGLGLIISLGLAPTAALADAPAASVAYTQVSPAPQPGETDEGGGNVGMWGLLGLVGLLGLLGLRKQQPRGREHVGTGDIRHDRP</sequence>
<protein>
    <recommendedName>
        <fullName evidence="5">MYXO-CTERM domain-containing protein</fullName>
    </recommendedName>
</protein>
<gene>
    <name evidence="3" type="ORF">DP939_37175</name>
</gene>
<feature type="chain" id="PRO_5016916829" description="MYXO-CTERM domain-containing protein" evidence="2">
    <location>
        <begin position="24"/>
        <end position="89"/>
    </location>
</feature>
<accession>A0A366LM92</accession>
<dbReference type="Proteomes" id="UP000253303">
    <property type="component" value="Unassembled WGS sequence"/>
</dbReference>
<keyword evidence="1" id="KW-1133">Transmembrane helix</keyword>
<comment type="caution">
    <text evidence="3">The sequence shown here is derived from an EMBL/GenBank/DDBJ whole genome shotgun (WGS) entry which is preliminary data.</text>
</comment>